<feature type="compositionally biased region" description="Acidic residues" evidence="7">
    <location>
        <begin position="951"/>
        <end position="965"/>
    </location>
</feature>
<evidence type="ECO:0000259" key="8">
    <source>
        <dbReference type="PROSITE" id="PS51456"/>
    </source>
</evidence>
<dbReference type="Gene3D" id="1.20.58.530">
    <property type="match status" value="1"/>
</dbReference>
<proteinExistence type="inferred from homology"/>
<feature type="compositionally biased region" description="Low complexity" evidence="7">
    <location>
        <begin position="906"/>
        <end position="938"/>
    </location>
</feature>
<dbReference type="GeneID" id="87805926"/>
<dbReference type="GO" id="GO:0051015">
    <property type="term" value="F:actin filament binding"/>
    <property type="evidence" value="ECO:0007669"/>
    <property type="project" value="TreeGrafter"/>
</dbReference>
<sequence length="1455" mass="157058">MSLTSIASAATPDDLASLEDQTSETLTTALAQHFNRKQVYVRCGPVTVRLLLVFPLIADPLQIALNPNDPDMGIYTEQVRRQFAEAVVDASDTHVYGTAEQALRSLSAEGSQNQTIVITGESGSGKTVTCGHILQYLWERGQVQHSLPTLLSDIEVVLGAFGNAPTSHNQNSSRYAKLVNVHFDPSNTKVVGTSISASLLELGRVTAAPDATFHILRHVANDDKAELAPIDAALKSFGLEPETQEQVWSILRGIRHLVDGEQGPDKDSVGRAADALGLKRYALSRALSHRSVRGIATARSPEEVVAARYGLVRTLYGRLFEWLVSLINTTLKATFAKLDHAEEGVPTKDITVVDIFGFEQFGTNTLSQFLINWANEHLLQALYSVVLHRQREEYVADGIAMGEAPNLPSCTATLQEIARCLNDASKIRTAAAGQSVQAFEVNLSKLKLDGLTAHGVGDFIVDHYAGQVRYTTTDFTSANAERVDTTIDSLLALSTTPLVIELAKAGEIDRRGAIPTIAASFSTSLKSLNDQLSSTQTRYIHCIKPNKLAEKWRFDQELVTQQVTACGIVQVARFARDCGPHRLDHSYFVQRFGPLLAPIVEEKALQASDTHPSLFLKTKLPEAVSYLNSIAQVEHGVQLGKAYVYLNSGAVNVLQPKLSKEHKRYVWIGQRARTQLARQRLERKRADLAAAIAKAKAEAEAKRLHEEAEAKARAEAEARAKAEAEAKAKAEAEAKVRAEAEAKARAEAEARAAAEAEARAVAAEEARRKAEAEEKIRRAAQEEQQRQLAEARERAIAEGHEKNAQAEARRRAEAETQAKLFDKGPGAASYAIPAAAAAVAAAAAGAAAVSSRSRKPVPPSSSLPYLADDAFADAPEEPHVEPSALAYLDQAEVPTTPAEKQVTPNSTGSSTSARSQSSARYRRGSTSSTTATSAQAISDAEKDTSVSAIVVDEDDNDELVTDDTESTVGPAVPGKPSPSSWKSSQRKNTKPRMSSDKELPALPDTPTKAPSKPVENPPSPTITKAALTTPVKVAETPVKVAVSPSTAATPLRTPKSESDGPGSAVITRPSPRGVLTPSGRSINSPSAALPSASPPALAPLAPLNYSLRALSPNGNIHMVTPPPNLWKPLPLRPNTKRERRRSLLIDRGVEQVIVDGLVTRLVRPTEDLAVAAAAAMLLALSITRLFELGEDSLGQHVASQIVRTVWWSIKDVDTMPPLKEVWWHAVLASSTVRLLPEDVAGRTELPGLIRSVTSRILVHPALINAAGFNQRVILECETERLEPGLDRLWSSLDQLPQDLMDGSALVSVERSFLEVVGNVVKMPKLDPKHGLLIKEGLGIVSDWRLTHSIPSQTFEAFAKMLFEDLTSSSPSPEFQHALAQLRRSTKYKNTKQAADLALQRLMPDAPFDSMTPRLEAALGAYLNTITPPVDVDDAANHFPGKILATVLPWLRAAAA</sequence>
<keyword evidence="5 6" id="KW-0009">Actin-binding</keyword>
<dbReference type="GO" id="GO:0005524">
    <property type="term" value="F:ATP binding"/>
    <property type="evidence" value="ECO:0007669"/>
    <property type="project" value="UniProtKB-UniRule"/>
</dbReference>
<feature type="region of interest" description="Disordered" evidence="7">
    <location>
        <begin position="773"/>
        <end position="818"/>
    </location>
</feature>
<dbReference type="PROSITE" id="PS51456">
    <property type="entry name" value="MYOSIN_MOTOR"/>
    <property type="match status" value="1"/>
</dbReference>
<feature type="domain" description="Myosin motor" evidence="8">
    <location>
        <begin position="10"/>
        <end position="663"/>
    </location>
</feature>
<dbReference type="Gene3D" id="1.20.5.4820">
    <property type="match status" value="1"/>
</dbReference>
<dbReference type="InterPro" id="IPR001609">
    <property type="entry name" value="Myosin_head_motor_dom-like"/>
</dbReference>
<organism evidence="9 10">
    <name type="scientific">Vanrija pseudolonga</name>
    <dbReference type="NCBI Taxonomy" id="143232"/>
    <lineage>
        <taxon>Eukaryota</taxon>
        <taxon>Fungi</taxon>
        <taxon>Dikarya</taxon>
        <taxon>Basidiomycota</taxon>
        <taxon>Agaricomycotina</taxon>
        <taxon>Tremellomycetes</taxon>
        <taxon>Trichosporonales</taxon>
        <taxon>Trichosporonaceae</taxon>
        <taxon>Vanrija</taxon>
    </lineage>
</organism>
<dbReference type="SUPFAM" id="SSF52540">
    <property type="entry name" value="P-loop containing nucleoside triphosphate hydrolases"/>
    <property type="match status" value="1"/>
</dbReference>
<dbReference type="InterPro" id="IPR036961">
    <property type="entry name" value="Kinesin_motor_dom_sf"/>
</dbReference>
<dbReference type="SMART" id="SM00242">
    <property type="entry name" value="MYSc"/>
    <property type="match status" value="1"/>
</dbReference>
<protein>
    <submittedName>
        <fullName evidence="9">Myosin-52</fullName>
    </submittedName>
</protein>
<evidence type="ECO:0000256" key="4">
    <source>
        <dbReference type="ARBA" id="ARBA00023175"/>
    </source>
</evidence>
<evidence type="ECO:0000313" key="9">
    <source>
        <dbReference type="EMBL" id="WOO79143.1"/>
    </source>
</evidence>
<dbReference type="PANTHER" id="PTHR13140">
    <property type="entry name" value="MYOSIN"/>
    <property type="match status" value="1"/>
</dbReference>
<keyword evidence="1 6" id="KW-0547">Nucleotide-binding</keyword>
<gene>
    <name evidence="9" type="primary">myo52_1</name>
    <name evidence="9" type="ORF">LOC62_02G002679</name>
</gene>
<evidence type="ECO:0000256" key="5">
    <source>
        <dbReference type="ARBA" id="ARBA00023203"/>
    </source>
</evidence>
<evidence type="ECO:0000256" key="7">
    <source>
        <dbReference type="SAM" id="MobiDB-lite"/>
    </source>
</evidence>
<evidence type="ECO:0000256" key="6">
    <source>
        <dbReference type="PROSITE-ProRule" id="PRU00782"/>
    </source>
</evidence>
<dbReference type="PANTHER" id="PTHR13140:SF706">
    <property type="entry name" value="DILUTE CLASS UNCONVENTIONAL MYOSIN, ISOFORM C"/>
    <property type="match status" value="1"/>
</dbReference>
<dbReference type="Gene3D" id="3.40.850.10">
    <property type="entry name" value="Kinesin motor domain"/>
    <property type="match status" value="2"/>
</dbReference>
<comment type="similarity">
    <text evidence="6">Belongs to the TRAFAC class myosin-kinesin ATPase superfamily. Myosin family.</text>
</comment>
<keyword evidence="3 6" id="KW-0518">Myosin</keyword>
<dbReference type="GO" id="GO:0016459">
    <property type="term" value="C:myosin complex"/>
    <property type="evidence" value="ECO:0007669"/>
    <property type="project" value="UniProtKB-KW"/>
</dbReference>
<keyword evidence="2 6" id="KW-0067">ATP-binding</keyword>
<feature type="region of interest" description="Disordered" evidence="7">
    <location>
        <begin position="843"/>
        <end position="1028"/>
    </location>
</feature>
<dbReference type="GO" id="GO:0007015">
    <property type="term" value="P:actin filament organization"/>
    <property type="evidence" value="ECO:0007669"/>
    <property type="project" value="TreeGrafter"/>
</dbReference>
<keyword evidence="10" id="KW-1185">Reference proteome</keyword>
<dbReference type="CDD" id="cd00124">
    <property type="entry name" value="MYSc"/>
    <property type="match status" value="1"/>
</dbReference>
<dbReference type="EMBL" id="CP086715">
    <property type="protein sequence ID" value="WOO79143.1"/>
    <property type="molecule type" value="Genomic_DNA"/>
</dbReference>
<evidence type="ECO:0000256" key="3">
    <source>
        <dbReference type="ARBA" id="ARBA00023123"/>
    </source>
</evidence>
<dbReference type="PRINTS" id="PR00193">
    <property type="entry name" value="MYOSINHEAVY"/>
</dbReference>
<dbReference type="GO" id="GO:0016020">
    <property type="term" value="C:membrane"/>
    <property type="evidence" value="ECO:0007669"/>
    <property type="project" value="TreeGrafter"/>
</dbReference>
<feature type="region of interest" description="Disordered" evidence="7">
    <location>
        <begin position="1041"/>
        <end position="1095"/>
    </location>
</feature>
<feature type="region of interest" description="Actin-binding" evidence="6">
    <location>
        <begin position="525"/>
        <end position="547"/>
    </location>
</feature>
<feature type="binding site" evidence="6">
    <location>
        <begin position="120"/>
        <end position="127"/>
    </location>
    <ligand>
        <name>ATP</name>
        <dbReference type="ChEBI" id="CHEBI:30616"/>
    </ligand>
</feature>
<name>A0AAF0Y2K9_9TREE</name>
<dbReference type="RefSeq" id="XP_062625175.1">
    <property type="nucleotide sequence ID" value="XM_062769192.1"/>
</dbReference>
<accession>A0AAF0Y2K9</accession>
<dbReference type="GO" id="GO:0005737">
    <property type="term" value="C:cytoplasm"/>
    <property type="evidence" value="ECO:0007669"/>
    <property type="project" value="TreeGrafter"/>
</dbReference>
<keyword evidence="4 6" id="KW-0505">Motor protein</keyword>
<evidence type="ECO:0000256" key="1">
    <source>
        <dbReference type="ARBA" id="ARBA00022741"/>
    </source>
</evidence>
<reference evidence="9" key="1">
    <citation type="submission" date="2023-10" db="EMBL/GenBank/DDBJ databases">
        <authorList>
            <person name="Noh H."/>
        </authorList>
    </citation>
    <scope>NUCLEOTIDE SEQUENCE</scope>
    <source>
        <strain evidence="9">DUCC4014</strain>
    </source>
</reference>
<dbReference type="GO" id="GO:0000146">
    <property type="term" value="F:microfilament motor activity"/>
    <property type="evidence" value="ECO:0007669"/>
    <property type="project" value="TreeGrafter"/>
</dbReference>
<dbReference type="InterPro" id="IPR027417">
    <property type="entry name" value="P-loop_NTPase"/>
</dbReference>
<evidence type="ECO:0000256" key="2">
    <source>
        <dbReference type="ARBA" id="ARBA00022840"/>
    </source>
</evidence>
<evidence type="ECO:0000313" key="10">
    <source>
        <dbReference type="Proteomes" id="UP000827549"/>
    </source>
</evidence>
<dbReference type="Proteomes" id="UP000827549">
    <property type="component" value="Chromosome 2"/>
</dbReference>
<dbReference type="Pfam" id="PF00063">
    <property type="entry name" value="Myosin_head"/>
    <property type="match status" value="2"/>
</dbReference>